<dbReference type="InterPro" id="IPR030547">
    <property type="entry name" value="XRCC2"/>
</dbReference>
<dbReference type="PANTHER" id="PTHR46644:SF2">
    <property type="entry name" value="DNA REPAIR PROTEIN XRCC2"/>
    <property type="match status" value="1"/>
</dbReference>
<organism evidence="2">
    <name type="scientific">Cryptosporidium canis</name>
    <dbReference type="NCBI Taxonomy" id="195482"/>
    <lineage>
        <taxon>Eukaryota</taxon>
        <taxon>Sar</taxon>
        <taxon>Alveolata</taxon>
        <taxon>Apicomplexa</taxon>
        <taxon>Conoidasida</taxon>
        <taxon>Coccidia</taxon>
        <taxon>Eucoccidiorida</taxon>
        <taxon>Eimeriorina</taxon>
        <taxon>Cryptosporidiidae</taxon>
        <taxon>Cryptosporidium</taxon>
    </lineage>
</organism>
<dbReference type="GO" id="GO:0033063">
    <property type="term" value="C:Rad51B-Rad51C-Rad51D-XRCC2 complex"/>
    <property type="evidence" value="ECO:0007669"/>
    <property type="project" value="InterPro"/>
</dbReference>
<name>A0A9D5HYH8_9CRYT</name>
<evidence type="ECO:0000313" key="2">
    <source>
        <dbReference type="EMBL" id="KAJ1608050.1"/>
    </source>
</evidence>
<feature type="compositionally biased region" description="Basic and acidic residues" evidence="1">
    <location>
        <begin position="10"/>
        <end position="29"/>
    </location>
</feature>
<proteinExistence type="predicted"/>
<dbReference type="PANTHER" id="PTHR46644">
    <property type="entry name" value="DNA REPAIR PROTEIN XRCC2"/>
    <property type="match status" value="1"/>
</dbReference>
<evidence type="ECO:0000256" key="1">
    <source>
        <dbReference type="SAM" id="MobiDB-lite"/>
    </source>
</evidence>
<dbReference type="GO" id="GO:0005657">
    <property type="term" value="C:replication fork"/>
    <property type="evidence" value="ECO:0007669"/>
    <property type="project" value="InterPro"/>
</dbReference>
<protein>
    <submittedName>
        <fullName evidence="2">AAA domain-containing protein</fullName>
    </submittedName>
</protein>
<comment type="caution">
    <text evidence="2">The sequence shown here is derived from an EMBL/GenBank/DDBJ whole genome shotgun (WGS) entry which is preliminary data.</text>
</comment>
<feature type="region of interest" description="Disordered" evidence="1">
    <location>
        <begin position="8"/>
        <end position="29"/>
    </location>
</feature>
<gene>
    <name evidence="2" type="ORF">OJ253_2089</name>
</gene>
<dbReference type="EMBL" id="JAPCXC010000050">
    <property type="protein sequence ID" value="KAJ1608050.1"/>
    <property type="molecule type" value="Genomic_DNA"/>
</dbReference>
<dbReference type="AlphaFoldDB" id="A0A9D5HYH8"/>
<sequence>MGVLRFVQRPGEHESRRGDGLVEGNDSRMESGDEYLGNHNLLEADDTLRGLLIKNLYSMDIQDDVIREILGEGNTSLRPGDILGIMGSLGSGKSLLIMHMIAISILPQDVGGHDQMVYFIDTDSGFSIEFFIEKHLMPIIERKMTENGFCSSSDQGNGDSTVVSPSDFSPDVVDQIIQKSMSNLNVIFANDPLDLLCILKIIISGSSINGMNAYSGNSIGTDTLDLSHSNDKNNNKARLLVVDSLNFWNAELSSLLVSSNPEGVQSKHHILGYYTNRNTLFNSTFSLIRQLVQFHGFIGLVSFSEEPILQTTNNSGYDKFKSNFTEELVEVANLFKSRDPDQDIHDYYDELVKSKLCDLEADHSKGPPILLKFPRIIHTRIFPSFLAKFMRAEDYQALSNLIWVTRSSFPICDQIHNFPNSCTIPTYLSCISVNNLQKSFLAFDDLHGLFIL</sequence>
<dbReference type="GO" id="GO:0000724">
    <property type="term" value="P:double-strand break repair via homologous recombination"/>
    <property type="evidence" value="ECO:0007669"/>
    <property type="project" value="InterPro"/>
</dbReference>
<accession>A0A9D5HYH8</accession>
<dbReference type="InterPro" id="IPR027417">
    <property type="entry name" value="P-loop_NTPase"/>
</dbReference>
<dbReference type="Proteomes" id="UP001067231">
    <property type="component" value="Unassembled WGS sequence"/>
</dbReference>
<dbReference type="OrthoDB" id="420422at2759"/>
<reference evidence="2" key="1">
    <citation type="submission" date="2022-10" db="EMBL/GenBank/DDBJ databases">
        <title>Adaptive evolution leads to modifications in subtelomeric GC content in a zoonotic Cryptosporidium species.</title>
        <authorList>
            <person name="Li J."/>
            <person name="Feng Y."/>
            <person name="Xiao L."/>
        </authorList>
    </citation>
    <scope>NUCLEOTIDE SEQUENCE</scope>
    <source>
        <strain evidence="2">33844</strain>
    </source>
</reference>
<dbReference type="Gene3D" id="3.40.50.300">
    <property type="entry name" value="P-loop containing nucleotide triphosphate hydrolases"/>
    <property type="match status" value="1"/>
</dbReference>
<dbReference type="SUPFAM" id="SSF52540">
    <property type="entry name" value="P-loop containing nucleoside triphosphate hydrolases"/>
    <property type="match status" value="1"/>
</dbReference>